<comment type="caution">
    <text evidence="15">The sequence shown here is derived from an EMBL/GenBank/DDBJ whole genome shotgun (WGS) entry which is preliminary data.</text>
</comment>
<dbReference type="InterPro" id="IPR021190">
    <property type="entry name" value="Pept_M10A"/>
</dbReference>
<dbReference type="CDD" id="cd00094">
    <property type="entry name" value="HX"/>
    <property type="match status" value="1"/>
</dbReference>
<dbReference type="Pfam" id="PF00045">
    <property type="entry name" value="Hemopexin"/>
    <property type="match status" value="3"/>
</dbReference>
<dbReference type="PRINTS" id="PR00138">
    <property type="entry name" value="MATRIXIN"/>
</dbReference>
<dbReference type="Gene3D" id="2.110.10.10">
    <property type="entry name" value="Hemopexin-like domain"/>
    <property type="match status" value="1"/>
</dbReference>
<dbReference type="Pfam" id="PF01471">
    <property type="entry name" value="PG_binding_1"/>
    <property type="match status" value="1"/>
</dbReference>
<accession>A0ABR1CRV9</accession>
<feature type="transmembrane region" description="Helical" evidence="12">
    <location>
        <begin position="503"/>
        <end position="522"/>
    </location>
</feature>
<keyword evidence="16" id="KW-1185">Reference proteome</keyword>
<feature type="compositionally biased region" description="Acidic residues" evidence="11">
    <location>
        <begin position="277"/>
        <end position="291"/>
    </location>
</feature>
<evidence type="ECO:0000256" key="1">
    <source>
        <dbReference type="ARBA" id="ARBA00001947"/>
    </source>
</evidence>
<evidence type="ECO:0000256" key="2">
    <source>
        <dbReference type="ARBA" id="ARBA00010370"/>
    </source>
</evidence>
<keyword evidence="12" id="KW-1133">Transmembrane helix</keyword>
<evidence type="ECO:0000256" key="6">
    <source>
        <dbReference type="ARBA" id="ARBA00022801"/>
    </source>
</evidence>
<evidence type="ECO:0000313" key="15">
    <source>
        <dbReference type="EMBL" id="KAK6740438.1"/>
    </source>
</evidence>
<keyword evidence="7" id="KW-0862">Zinc</keyword>
<keyword evidence="8" id="KW-0482">Metalloprotease</keyword>
<keyword evidence="13" id="KW-0732">Signal</keyword>
<keyword evidence="6" id="KW-0378">Hydrolase</keyword>
<dbReference type="InterPro" id="IPR036375">
    <property type="entry name" value="Hemopexin-like_dom_sf"/>
</dbReference>
<dbReference type="InterPro" id="IPR002477">
    <property type="entry name" value="Peptidoglycan-bd-like"/>
</dbReference>
<evidence type="ECO:0000256" key="9">
    <source>
        <dbReference type="ARBA" id="ARBA00023145"/>
    </source>
</evidence>
<evidence type="ECO:0000313" key="16">
    <source>
        <dbReference type="Proteomes" id="UP001303046"/>
    </source>
</evidence>
<feature type="chain" id="PRO_5046971198" description="Peptidase metallopeptidase domain-containing protein" evidence="13">
    <location>
        <begin position="20"/>
        <end position="524"/>
    </location>
</feature>
<dbReference type="Gene3D" id="3.40.390.10">
    <property type="entry name" value="Collagenase (Catalytic Domain)"/>
    <property type="match status" value="1"/>
</dbReference>
<feature type="repeat" description="Hemopexin" evidence="10">
    <location>
        <begin position="342"/>
        <end position="390"/>
    </location>
</feature>
<dbReference type="InterPro" id="IPR006026">
    <property type="entry name" value="Peptidase_Metallo"/>
</dbReference>
<evidence type="ECO:0000256" key="8">
    <source>
        <dbReference type="ARBA" id="ARBA00023049"/>
    </source>
</evidence>
<dbReference type="PIRSF" id="PIRSF001191">
    <property type="entry name" value="Peptidase_M10A_matrix"/>
    <property type="match status" value="1"/>
</dbReference>
<keyword evidence="4" id="KW-0479">Metal-binding</keyword>
<protein>
    <recommendedName>
        <fullName evidence="14">Peptidase metallopeptidase domain-containing protein</fullName>
    </recommendedName>
</protein>
<keyword evidence="5" id="KW-0677">Repeat</keyword>
<evidence type="ECO:0000256" key="13">
    <source>
        <dbReference type="SAM" id="SignalP"/>
    </source>
</evidence>
<dbReference type="InterPro" id="IPR018487">
    <property type="entry name" value="Hemopexin-like_repeat"/>
</dbReference>
<feature type="repeat" description="Hemopexin" evidence="10">
    <location>
        <begin position="438"/>
        <end position="486"/>
    </location>
</feature>
<keyword evidence="12" id="KW-0472">Membrane</keyword>
<feature type="repeat" description="Hemopexin" evidence="10">
    <location>
        <begin position="297"/>
        <end position="341"/>
    </location>
</feature>
<evidence type="ECO:0000259" key="14">
    <source>
        <dbReference type="SMART" id="SM00235"/>
    </source>
</evidence>
<feature type="region of interest" description="Disordered" evidence="11">
    <location>
        <begin position="255"/>
        <end position="301"/>
    </location>
</feature>
<dbReference type="InterPro" id="IPR001818">
    <property type="entry name" value="Pept_M10_metallopeptidase"/>
</dbReference>
<dbReference type="PANTHER" id="PTHR10201:SF323">
    <property type="entry name" value="MATRIX METALLOPROTEINASE-21"/>
    <property type="match status" value="1"/>
</dbReference>
<evidence type="ECO:0000256" key="7">
    <source>
        <dbReference type="ARBA" id="ARBA00022833"/>
    </source>
</evidence>
<dbReference type="PANTHER" id="PTHR10201">
    <property type="entry name" value="MATRIX METALLOPROTEINASE"/>
    <property type="match status" value="1"/>
</dbReference>
<dbReference type="Proteomes" id="UP001303046">
    <property type="component" value="Unassembled WGS sequence"/>
</dbReference>
<feature type="domain" description="Peptidase metallopeptidase" evidence="14">
    <location>
        <begin position="95"/>
        <end position="253"/>
    </location>
</feature>
<feature type="compositionally biased region" description="Basic and acidic residues" evidence="11">
    <location>
        <begin position="265"/>
        <end position="276"/>
    </location>
</feature>
<dbReference type="InterPro" id="IPR024079">
    <property type="entry name" value="MetalloPept_cat_dom_sf"/>
</dbReference>
<sequence>MAATTLASAYLLFIGLCWALDEVDYLRQFGYLTSGGPDSQLTSDAVSNALRKFQRMFGLPQTGKLDPQTVALMSKPRCGVKDIQQKSTRQKRSLPHPRWKSNKLTFLVTSWSRRLDAGSVDATIQKALAEWEKHADLEFRRAQDPIMNMKFGVGSHQCEYPFTSSVLAHAFRPRSTSFEPKDDPSNLIGDIHFNDDVPWSSPLLLATAIHEIGHSLGLPHVLNDVNSIMYPILVEGQRFTPRDIKTIQAMYGPPARKGIQTTQITHEHGSKERRNEESEETEEEKENEPDETPQPCSSGADAVTTYRGEFIVFKNKWLWRVLNDGDTLYGPNLISDLFPGLPEGIDAAVEIHGQIWIFSGKQYWIFSERRLLHGPRPLGHLGIPEDVPRIRLAYRWHYFDPPATYLWGEHEYWKLDVRTRKVEDSYARRISLNWKHVPAGATAAFTRDKELYFISGDLVYRMNTTDYRLPVSEGYPVSISKFWPFCESENQSMRHASPQSSSLIVSAYSMGTTVIVVFVFLFTL</sequence>
<evidence type="ECO:0000256" key="5">
    <source>
        <dbReference type="ARBA" id="ARBA00022737"/>
    </source>
</evidence>
<dbReference type="InterPro" id="IPR000585">
    <property type="entry name" value="Hemopexin-like_dom"/>
</dbReference>
<dbReference type="Pfam" id="PF00413">
    <property type="entry name" value="Peptidase_M10"/>
    <property type="match status" value="1"/>
</dbReference>
<evidence type="ECO:0000256" key="10">
    <source>
        <dbReference type="PROSITE-ProRule" id="PRU01011"/>
    </source>
</evidence>
<name>A0ABR1CRV9_NECAM</name>
<reference evidence="15 16" key="1">
    <citation type="submission" date="2023-08" db="EMBL/GenBank/DDBJ databases">
        <title>A Necator americanus chromosomal reference genome.</title>
        <authorList>
            <person name="Ilik V."/>
            <person name="Petrzelkova K.J."/>
            <person name="Pardy F."/>
            <person name="Fuh T."/>
            <person name="Niatou-Singa F.S."/>
            <person name="Gouil Q."/>
            <person name="Baker L."/>
            <person name="Ritchie M.E."/>
            <person name="Jex A.R."/>
            <person name="Gazzola D."/>
            <person name="Li H."/>
            <person name="Toshio Fujiwara R."/>
            <person name="Zhan B."/>
            <person name="Aroian R.V."/>
            <person name="Pafco B."/>
            <person name="Schwarz E.M."/>
        </authorList>
    </citation>
    <scope>NUCLEOTIDE SEQUENCE [LARGE SCALE GENOMIC DNA]</scope>
    <source>
        <strain evidence="15 16">Aroian</strain>
        <tissue evidence="15">Whole animal</tissue>
    </source>
</reference>
<keyword evidence="12" id="KW-0812">Transmembrane</keyword>
<dbReference type="SMART" id="SM00120">
    <property type="entry name" value="HX"/>
    <property type="match status" value="4"/>
</dbReference>
<evidence type="ECO:0000256" key="11">
    <source>
        <dbReference type="SAM" id="MobiDB-lite"/>
    </source>
</evidence>
<organism evidence="15 16">
    <name type="scientific">Necator americanus</name>
    <name type="common">Human hookworm</name>
    <dbReference type="NCBI Taxonomy" id="51031"/>
    <lineage>
        <taxon>Eukaryota</taxon>
        <taxon>Metazoa</taxon>
        <taxon>Ecdysozoa</taxon>
        <taxon>Nematoda</taxon>
        <taxon>Chromadorea</taxon>
        <taxon>Rhabditida</taxon>
        <taxon>Rhabditina</taxon>
        <taxon>Rhabditomorpha</taxon>
        <taxon>Strongyloidea</taxon>
        <taxon>Ancylostomatidae</taxon>
        <taxon>Bunostominae</taxon>
        <taxon>Necator</taxon>
    </lineage>
</organism>
<dbReference type="SMART" id="SM00235">
    <property type="entry name" value="ZnMc"/>
    <property type="match status" value="1"/>
</dbReference>
<gene>
    <name evidence="15" type="primary">Necator_chrIII.g9495</name>
    <name evidence="15" type="ORF">RB195_008730</name>
</gene>
<comment type="similarity">
    <text evidence="2">Belongs to the peptidase M10A family.</text>
</comment>
<proteinExistence type="inferred from homology"/>
<dbReference type="PROSITE" id="PS51642">
    <property type="entry name" value="HEMOPEXIN_2"/>
    <property type="match status" value="3"/>
</dbReference>
<dbReference type="EMBL" id="JAVFWL010000003">
    <property type="protein sequence ID" value="KAK6740438.1"/>
    <property type="molecule type" value="Genomic_DNA"/>
</dbReference>
<keyword evidence="3" id="KW-0645">Protease</keyword>
<dbReference type="SUPFAM" id="SSF50923">
    <property type="entry name" value="Hemopexin-like domain"/>
    <property type="match status" value="1"/>
</dbReference>
<keyword evidence="9" id="KW-0865">Zymogen</keyword>
<dbReference type="SUPFAM" id="SSF55486">
    <property type="entry name" value="Metalloproteases ('zincins'), catalytic domain"/>
    <property type="match status" value="1"/>
</dbReference>
<evidence type="ECO:0000256" key="4">
    <source>
        <dbReference type="ARBA" id="ARBA00022723"/>
    </source>
</evidence>
<evidence type="ECO:0000256" key="12">
    <source>
        <dbReference type="SAM" id="Phobius"/>
    </source>
</evidence>
<comment type="cofactor">
    <cofactor evidence="1">
        <name>Zn(2+)</name>
        <dbReference type="ChEBI" id="CHEBI:29105"/>
    </cofactor>
</comment>
<evidence type="ECO:0000256" key="3">
    <source>
        <dbReference type="ARBA" id="ARBA00022670"/>
    </source>
</evidence>
<feature type="signal peptide" evidence="13">
    <location>
        <begin position="1"/>
        <end position="19"/>
    </location>
</feature>